<dbReference type="Gene3D" id="1.10.150.130">
    <property type="match status" value="1"/>
</dbReference>
<feature type="domain" description="Core-binding (CB)" evidence="6">
    <location>
        <begin position="345"/>
        <end position="429"/>
    </location>
</feature>
<dbReference type="GO" id="GO:0015074">
    <property type="term" value="P:DNA integration"/>
    <property type="evidence" value="ECO:0007669"/>
    <property type="project" value="InterPro"/>
</dbReference>
<dbReference type="EMBL" id="JAAIRM010000039">
    <property type="protein sequence ID" value="NSI20685.1"/>
    <property type="molecule type" value="Genomic_DNA"/>
</dbReference>
<comment type="caution">
    <text evidence="8">The sequence shown here is derived from an EMBL/GenBank/DDBJ whole genome shotgun (WGS) entry which is preliminary data.</text>
</comment>
<proteinExistence type="inferred from homology"/>
<evidence type="ECO:0000313" key="10">
    <source>
        <dbReference type="Proteomes" id="UP000283981"/>
    </source>
</evidence>
<evidence type="ECO:0000256" key="1">
    <source>
        <dbReference type="ARBA" id="ARBA00008857"/>
    </source>
</evidence>
<evidence type="ECO:0000313" key="7">
    <source>
        <dbReference type="EMBL" id="NSI20685.1"/>
    </source>
</evidence>
<evidence type="ECO:0000256" key="3">
    <source>
        <dbReference type="ARBA" id="ARBA00023172"/>
    </source>
</evidence>
<dbReference type="Gene3D" id="1.10.443.10">
    <property type="entry name" value="Intergrase catalytic core"/>
    <property type="match status" value="1"/>
</dbReference>
<dbReference type="PANTHER" id="PTHR30349:SF41">
    <property type="entry name" value="INTEGRASE_RECOMBINASE PROTEIN MJ0367-RELATED"/>
    <property type="match status" value="1"/>
</dbReference>
<dbReference type="EMBL" id="QRIS01000005">
    <property type="protein sequence ID" value="RHG87284.1"/>
    <property type="molecule type" value="Genomic_DNA"/>
</dbReference>
<reference evidence="10 11" key="1">
    <citation type="submission" date="2018-08" db="EMBL/GenBank/DDBJ databases">
        <title>A genome reference for cultivated species of the human gut microbiota.</title>
        <authorList>
            <person name="Zou Y."/>
            <person name="Xue W."/>
            <person name="Luo G."/>
        </authorList>
    </citation>
    <scope>NUCLEOTIDE SEQUENCE [LARGE SCALE GENOMIC DNA]</scope>
    <source>
        <strain evidence="9 10">AM21-18</strain>
        <strain evidence="8 11">AM32-6</strain>
    </source>
</reference>
<dbReference type="PROSITE" id="PS51898">
    <property type="entry name" value="TYR_RECOMBINASE"/>
    <property type="match status" value="1"/>
</dbReference>
<dbReference type="Proteomes" id="UP000284472">
    <property type="component" value="Unassembled WGS sequence"/>
</dbReference>
<dbReference type="Pfam" id="PF00589">
    <property type="entry name" value="Phage_integrase"/>
    <property type="match status" value="1"/>
</dbReference>
<dbReference type="PANTHER" id="PTHR30349">
    <property type="entry name" value="PHAGE INTEGRASE-RELATED"/>
    <property type="match status" value="1"/>
</dbReference>
<dbReference type="InterPro" id="IPR002104">
    <property type="entry name" value="Integrase_catalytic"/>
</dbReference>
<name>A0A3E4K660_MEDGN</name>
<dbReference type="InterPro" id="IPR010998">
    <property type="entry name" value="Integrase_recombinase_N"/>
</dbReference>
<dbReference type="InterPro" id="IPR044068">
    <property type="entry name" value="CB"/>
</dbReference>
<dbReference type="PROSITE" id="PS51900">
    <property type="entry name" value="CB"/>
    <property type="match status" value="1"/>
</dbReference>
<evidence type="ECO:0000259" key="5">
    <source>
        <dbReference type="PROSITE" id="PS51898"/>
    </source>
</evidence>
<dbReference type="Proteomes" id="UP000283981">
    <property type="component" value="Unassembled WGS sequence"/>
</dbReference>
<evidence type="ECO:0000313" key="9">
    <source>
        <dbReference type="EMBL" id="RHG87284.1"/>
    </source>
</evidence>
<evidence type="ECO:0000259" key="6">
    <source>
        <dbReference type="PROSITE" id="PS51900"/>
    </source>
</evidence>
<dbReference type="InterPro" id="IPR050090">
    <property type="entry name" value="Tyrosine_recombinase_XerCD"/>
</dbReference>
<dbReference type="InterPro" id="IPR013762">
    <property type="entry name" value="Integrase-like_cat_sf"/>
</dbReference>
<organism evidence="8 11">
    <name type="scientific">Mediterraneibacter gnavus</name>
    <name type="common">Ruminococcus gnavus</name>
    <dbReference type="NCBI Taxonomy" id="33038"/>
    <lineage>
        <taxon>Bacteria</taxon>
        <taxon>Bacillati</taxon>
        <taxon>Bacillota</taxon>
        <taxon>Clostridia</taxon>
        <taxon>Lachnospirales</taxon>
        <taxon>Lachnospiraceae</taxon>
        <taxon>Mediterraneibacter</taxon>
    </lineage>
</organism>
<dbReference type="AlphaFoldDB" id="A0A3E4K660"/>
<dbReference type="Proteomes" id="UP001296643">
    <property type="component" value="Unassembled WGS sequence"/>
</dbReference>
<accession>A0A3E4K660</accession>
<sequence length="659" mass="79606">MPAIRLLDTEHQTELAYLHEQLIEGEPVQDKSWRYAEEYLMQLGIYNVILVEENDVRNYKRFLLEDRDCTIRAANSMTSFLRNKKAYWIEQEYGDLLEEIRQCEGIEMPLTGNIKNFLIREGIHHIREIDYSIREKYEQYLMKEKKPEQVLRYLKTLDRIKQYHIRQEMKQFANIKKFYLKYEQQILFLPYLPDQKLAMEFDKVRDKTELVWDFSVKASEKMKQQIFQLLIHILENVKDPKDRRVRFLLPMQWMYQYCIKQGIVDIETIEQEEIEKLEEIVKQKVVNYKNSMQIVDNSRKILFMSGKQIHWHANVWYMERFHLAPERVNPCNPVNRLSFYQVENLNNRKLLQEYARYQIGITGLTIGNIRSQQNYVKKFLKYLGPDVCALDVTEKQIGAYFKEIQQQEIQAETVNRQILDITKFYEYLKIKKHIKAIPFHPEYYEQKVYPIHHDRSVDEDIYMEILHKLNLFPEELRLIFLHLWATGLRISEVCTLKGDAYYWDGEDAWIKVYQIKMKADKMIPVPFMLYEVMQQYIKKNHIHANDYVFQAEQGGAYRIGSFVKRFRTQCKKHKIADCEYVFKTHDYRHTLATQFYDDGVPIQTIRDYLGHVAEEMTKQYVDYMPKKIEKANDNYFDKPENNIALTITPKKRRYRHEKG</sequence>
<reference evidence="7" key="3">
    <citation type="submission" date="2020-02" db="EMBL/GenBank/DDBJ databases">
        <authorList>
            <person name="Littmann E."/>
            <person name="Sorbara M."/>
        </authorList>
    </citation>
    <scope>NUCLEOTIDE SEQUENCE</scope>
    <source>
        <strain evidence="7">MSK.22.53</strain>
    </source>
</reference>
<dbReference type="GO" id="GO:0006310">
    <property type="term" value="P:DNA recombination"/>
    <property type="evidence" value="ECO:0007669"/>
    <property type="project" value="UniProtKB-KW"/>
</dbReference>
<evidence type="ECO:0000256" key="2">
    <source>
        <dbReference type="ARBA" id="ARBA00023125"/>
    </source>
</evidence>
<dbReference type="GO" id="GO:0003677">
    <property type="term" value="F:DNA binding"/>
    <property type="evidence" value="ECO:0007669"/>
    <property type="project" value="UniProtKB-UniRule"/>
</dbReference>
<keyword evidence="2 4" id="KW-0238">DNA-binding</keyword>
<dbReference type="SUPFAM" id="SSF56349">
    <property type="entry name" value="DNA breaking-rejoining enzymes"/>
    <property type="match status" value="1"/>
</dbReference>
<gene>
    <name evidence="9" type="ORF">DW243_04030</name>
    <name evidence="8" type="ORF">DW812_11880</name>
    <name evidence="7" type="ORF">G4958_15350</name>
</gene>
<protein>
    <submittedName>
        <fullName evidence="8">Site-specific integrase</fullName>
    </submittedName>
</protein>
<keyword evidence="3" id="KW-0233">DNA recombination</keyword>
<evidence type="ECO:0000313" key="8">
    <source>
        <dbReference type="EMBL" id="RHD04645.1"/>
    </source>
</evidence>
<dbReference type="RefSeq" id="WP_004613100.1">
    <property type="nucleotide sequence ID" value="NZ_BAABXJ010000001.1"/>
</dbReference>
<comment type="similarity">
    <text evidence="1">Belongs to the 'phage' integrase family.</text>
</comment>
<evidence type="ECO:0000256" key="4">
    <source>
        <dbReference type="PROSITE-ProRule" id="PRU01248"/>
    </source>
</evidence>
<feature type="domain" description="Tyr recombinase" evidence="5">
    <location>
        <begin position="452"/>
        <end position="633"/>
    </location>
</feature>
<evidence type="ECO:0000313" key="11">
    <source>
        <dbReference type="Proteomes" id="UP000284472"/>
    </source>
</evidence>
<reference evidence="7" key="2">
    <citation type="journal article" date="2020" name="Cell Host Microbe">
        <title>Functional and Genomic Variation between Human-Derived Isolates of Lachnospiraceae Reveals Inter- and Intra-Species Diversity.</title>
        <authorList>
            <person name="Sorbara M.T."/>
            <person name="Littmann E.R."/>
            <person name="Fontana E."/>
            <person name="Moody T.U."/>
            <person name="Kohout C.E."/>
            <person name="Gjonbalaj M."/>
            <person name="Eaton V."/>
            <person name="Seok R."/>
            <person name="Leiner I.M."/>
            <person name="Pamer E.G."/>
        </authorList>
    </citation>
    <scope>NUCLEOTIDE SEQUENCE</scope>
    <source>
        <strain evidence="7">MSK.22.53</strain>
    </source>
</reference>
<dbReference type="CDD" id="cd00397">
    <property type="entry name" value="DNA_BRE_C"/>
    <property type="match status" value="1"/>
</dbReference>
<dbReference type="InterPro" id="IPR011010">
    <property type="entry name" value="DNA_brk_join_enz"/>
</dbReference>
<dbReference type="EMBL" id="QSIR01000018">
    <property type="protein sequence ID" value="RHD04645.1"/>
    <property type="molecule type" value="Genomic_DNA"/>
</dbReference>